<evidence type="ECO:0000259" key="2">
    <source>
        <dbReference type="Pfam" id="PF12146"/>
    </source>
</evidence>
<evidence type="ECO:0000313" key="4">
    <source>
        <dbReference type="Proteomes" id="UP000237423"/>
    </source>
</evidence>
<keyword evidence="1" id="KW-0732">Signal</keyword>
<organism evidence="3 4">
    <name type="scientific">Methylovulum psychrotolerans</name>
    <dbReference type="NCBI Taxonomy" id="1704499"/>
    <lineage>
        <taxon>Bacteria</taxon>
        <taxon>Pseudomonadati</taxon>
        <taxon>Pseudomonadota</taxon>
        <taxon>Gammaproteobacteria</taxon>
        <taxon>Methylococcales</taxon>
        <taxon>Methylococcaceae</taxon>
        <taxon>Methylovulum</taxon>
    </lineage>
</organism>
<reference evidence="3 4" key="1">
    <citation type="submission" date="2017-11" db="EMBL/GenBank/DDBJ databases">
        <title>Draft Genome Sequence of Methylobacter psychrotolerans Sph1T, an Obligate Methanotroph from Low-Temperature Environments.</title>
        <authorList>
            <person name="Oshkin I.Y."/>
            <person name="Miroshnikov K."/>
            <person name="Belova S.E."/>
            <person name="Korzhenkov A."/>
            <person name="Toshchakov S.V."/>
            <person name="Dedysh S.N."/>
        </authorList>
    </citation>
    <scope>NUCLEOTIDE SEQUENCE [LARGE SCALE GENOMIC DNA]</scope>
    <source>
        <strain evidence="3 4">Sph1</strain>
    </source>
</reference>
<dbReference type="EMBL" id="PGFZ01000001">
    <property type="protein sequence ID" value="POZ53238.1"/>
    <property type="molecule type" value="Genomic_DNA"/>
</dbReference>
<dbReference type="InterPro" id="IPR029058">
    <property type="entry name" value="AB_hydrolase_fold"/>
</dbReference>
<dbReference type="Proteomes" id="UP000237423">
    <property type="component" value="Unassembled WGS sequence"/>
</dbReference>
<name>A0A2S5CR20_9GAMM</name>
<feature type="chain" id="PRO_5015510621" evidence="1">
    <location>
        <begin position="24"/>
        <end position="329"/>
    </location>
</feature>
<proteinExistence type="predicted"/>
<feature type="domain" description="Serine aminopeptidase S33" evidence="2">
    <location>
        <begin position="54"/>
        <end position="291"/>
    </location>
</feature>
<dbReference type="SUPFAM" id="SSF53474">
    <property type="entry name" value="alpha/beta-Hydrolases"/>
    <property type="match status" value="1"/>
</dbReference>
<dbReference type="GO" id="GO:0016787">
    <property type="term" value="F:hydrolase activity"/>
    <property type="evidence" value="ECO:0007669"/>
    <property type="project" value="UniProtKB-KW"/>
</dbReference>
<dbReference type="Gene3D" id="3.40.50.1820">
    <property type="entry name" value="alpha/beta hydrolase"/>
    <property type="match status" value="1"/>
</dbReference>
<feature type="signal peptide" evidence="1">
    <location>
        <begin position="1"/>
        <end position="23"/>
    </location>
</feature>
<evidence type="ECO:0000256" key="1">
    <source>
        <dbReference type="SAM" id="SignalP"/>
    </source>
</evidence>
<dbReference type="Pfam" id="PF12146">
    <property type="entry name" value="Hydrolase_4"/>
    <property type="match status" value="1"/>
</dbReference>
<comment type="caution">
    <text evidence="3">The sequence shown here is derived from an EMBL/GenBank/DDBJ whole genome shotgun (WGS) entry which is preliminary data.</text>
</comment>
<dbReference type="RefSeq" id="WP_103973029.1">
    <property type="nucleotide sequence ID" value="NZ_PGFZ01000001.1"/>
</dbReference>
<gene>
    <name evidence="3" type="ORF">AADEFJLK_00256</name>
</gene>
<keyword evidence="3" id="KW-0378">Hydrolase</keyword>
<accession>A0A2S5CR20</accession>
<protein>
    <submittedName>
        <fullName evidence="3">Alpha/beta hydrolase</fullName>
    </submittedName>
</protein>
<dbReference type="PRINTS" id="PR00111">
    <property type="entry name" value="ABHYDROLASE"/>
</dbReference>
<dbReference type="InterPro" id="IPR022742">
    <property type="entry name" value="Hydrolase_4"/>
</dbReference>
<evidence type="ECO:0000313" key="3">
    <source>
        <dbReference type="EMBL" id="POZ53238.1"/>
    </source>
</evidence>
<dbReference type="InterPro" id="IPR000073">
    <property type="entry name" value="AB_hydrolase_1"/>
</dbReference>
<dbReference type="PANTHER" id="PTHR11614">
    <property type="entry name" value="PHOSPHOLIPASE-RELATED"/>
    <property type="match status" value="1"/>
</dbReference>
<sequence length="329" mass="36080">MRHLLTSLLTLLLSACMPHIQPAGTPVTTAQLLPHRYLTADATLLPLASWRPEQPPKAIIVALHGFNDYSHFFQDSGEFFRQHGIASYAYDQRGFGGSPQRGGWSGAATLSQDLNNFVRLVQHRHPDTPLFVLGESMGGAVVINTFSQADAPPVNGLILVAPAVWARATMPWYQPPLLWTLAHTVPKLTLTGRGLKILASDNIPMLRALGKDPQVIKATRVEAMYGLADLMDATLGLAGQLPQPSLLLYGDHDQLIPPTPTRQFIQTFSQSPAKTIAFYKNGYHMLLRDLDAATVRQDILAWITTPNSPLPSTADHYAQSRLGVDIRTD</sequence>
<dbReference type="AlphaFoldDB" id="A0A2S5CR20"/>
<dbReference type="InterPro" id="IPR051044">
    <property type="entry name" value="MAG_DAG_Lipase"/>
</dbReference>
<dbReference type="PROSITE" id="PS51257">
    <property type="entry name" value="PROKAR_LIPOPROTEIN"/>
    <property type="match status" value="1"/>
</dbReference>